<sequence>MTVPTPGEKVKAYSSDEGTVIVVTLQVDEPLPSDVSCNASKTSGFEKRIPSCVADVTGRTFIPAHDANETDKITSNNDDFRRDIDRKAPILFS</sequence>
<organism evidence="2 4">
    <name type="scientific">Agrobacterium vitis</name>
    <name type="common">Rhizobium vitis</name>
    <dbReference type="NCBI Taxonomy" id="373"/>
    <lineage>
        <taxon>Bacteria</taxon>
        <taxon>Pseudomonadati</taxon>
        <taxon>Pseudomonadota</taxon>
        <taxon>Alphaproteobacteria</taxon>
        <taxon>Hyphomicrobiales</taxon>
        <taxon>Rhizobiaceae</taxon>
        <taxon>Rhizobium/Agrobacterium group</taxon>
        <taxon>Agrobacterium</taxon>
    </lineage>
</organism>
<keyword evidence="3" id="KW-1185">Reference proteome</keyword>
<name>A0ABD6HFF8_AGRVI</name>
<dbReference type="RefSeq" id="WP_139192414.1">
    <property type="nucleotide sequence ID" value="NZ_MBFA02000026.1"/>
</dbReference>
<evidence type="ECO:0000313" key="2">
    <source>
        <dbReference type="EMBL" id="MUP13143.1"/>
    </source>
</evidence>
<proteinExistence type="predicted"/>
<dbReference type="AlphaFoldDB" id="A0ABD6HFF8"/>
<dbReference type="Proteomes" id="UP000179454">
    <property type="component" value="Unassembled WGS sequence"/>
</dbReference>
<dbReference type="Proteomes" id="UP000179536">
    <property type="component" value="Unassembled WGS sequence"/>
</dbReference>
<dbReference type="EMBL" id="MBFA02000026">
    <property type="protein sequence ID" value="MUP13143.1"/>
    <property type="molecule type" value="Genomic_DNA"/>
</dbReference>
<dbReference type="EMBL" id="MBFE02000016">
    <property type="protein sequence ID" value="MUO44129.1"/>
    <property type="molecule type" value="Genomic_DNA"/>
</dbReference>
<reference evidence="3 4" key="1">
    <citation type="submission" date="2019-11" db="EMBL/GenBank/DDBJ databases">
        <title>Whole-genome sequencing of Allorhizobium vitis.</title>
        <authorList>
            <person name="Gan H.M."/>
            <person name="Savka M.A."/>
        </authorList>
    </citation>
    <scope>NUCLEOTIDE SEQUENCE [LARGE SCALE GENOMIC DNA]</scope>
    <source>
        <strain evidence="2 4">RF2/1</strain>
        <strain evidence="1 3">T1/7</strain>
    </source>
</reference>
<accession>A0ABD6HFF8</accession>
<comment type="caution">
    <text evidence="2">The sequence shown here is derived from an EMBL/GenBank/DDBJ whole genome shotgun (WGS) entry which is preliminary data.</text>
</comment>
<gene>
    <name evidence="2" type="ORF">BBK91_025185</name>
    <name evidence="1" type="ORF">BBL17_020350</name>
</gene>
<evidence type="ECO:0000313" key="1">
    <source>
        <dbReference type="EMBL" id="MUO44129.1"/>
    </source>
</evidence>
<protein>
    <submittedName>
        <fullName evidence="2">Uncharacterized protein</fullName>
    </submittedName>
</protein>
<evidence type="ECO:0000313" key="4">
    <source>
        <dbReference type="Proteomes" id="UP000179536"/>
    </source>
</evidence>
<evidence type="ECO:0000313" key="3">
    <source>
        <dbReference type="Proteomes" id="UP000179454"/>
    </source>
</evidence>